<evidence type="ECO:0000256" key="14">
    <source>
        <dbReference type="ARBA" id="ARBA00023316"/>
    </source>
</evidence>
<evidence type="ECO:0000256" key="3">
    <source>
        <dbReference type="ARBA" id="ARBA00013090"/>
    </source>
</evidence>
<dbReference type="GO" id="GO:0015889">
    <property type="term" value="P:cobalamin transport"/>
    <property type="evidence" value="ECO:0007669"/>
    <property type="project" value="TreeGrafter"/>
</dbReference>
<dbReference type="Pfam" id="PF01177">
    <property type="entry name" value="Asp_Glu_race"/>
    <property type="match status" value="1"/>
</dbReference>
<dbReference type="InterPro" id="IPR018187">
    <property type="entry name" value="Asp/Glu_racemase_AS_1"/>
</dbReference>
<evidence type="ECO:0000256" key="2">
    <source>
        <dbReference type="ARBA" id="ARBA00004571"/>
    </source>
</evidence>
<evidence type="ECO:0000256" key="13">
    <source>
        <dbReference type="ARBA" id="ARBA00023237"/>
    </source>
</evidence>
<dbReference type="InterPro" id="IPR012910">
    <property type="entry name" value="Plug_dom"/>
</dbReference>
<proteinExistence type="inferred from homology"/>
<evidence type="ECO:0000313" key="18">
    <source>
        <dbReference type="Proteomes" id="UP000030106"/>
    </source>
</evidence>
<dbReference type="EMBL" id="ANFO01000250">
    <property type="protein sequence ID" value="KGQ11041.1"/>
    <property type="molecule type" value="Genomic_DNA"/>
</dbReference>
<dbReference type="InterPro" id="IPR004391">
    <property type="entry name" value="Glu_race"/>
</dbReference>
<dbReference type="InterPro" id="IPR001920">
    <property type="entry name" value="Asp/Glu_race"/>
</dbReference>
<keyword evidence="12" id="KW-0413">Isomerase</keyword>
<accession>A0A0A2VT03</accession>
<keyword evidence="10" id="KW-0798">TonB box</keyword>
<dbReference type="InterPro" id="IPR036942">
    <property type="entry name" value="Beta-barrel_TonB_sf"/>
</dbReference>
<dbReference type="HOGENOM" id="CLU_360916_0_0_1"/>
<evidence type="ECO:0000256" key="9">
    <source>
        <dbReference type="ARBA" id="ARBA00023065"/>
    </source>
</evidence>
<keyword evidence="8" id="KW-0573">Peptidoglycan synthesis</keyword>
<dbReference type="Gene3D" id="2.40.170.20">
    <property type="entry name" value="TonB-dependent receptor, beta-barrel domain"/>
    <property type="match status" value="1"/>
</dbReference>
<dbReference type="FunFam" id="3.40.50.1860:FF:000002">
    <property type="entry name" value="Glutamate racemase"/>
    <property type="match status" value="1"/>
</dbReference>
<dbReference type="PROSITE" id="PS00924">
    <property type="entry name" value="ASP_GLU_RACEMASE_2"/>
    <property type="match status" value="1"/>
</dbReference>
<sequence>MRRLPGVDIAQNGGLGQSSSLFIRGTEARHVLVLIDGIPVPRSGIVNTIDIGQIPVSLVQRIEYIRGPRSAVYGSGAIGGVVNIITMADNEHSQVNAGVGTHGYQQYDGTFNHRFGDTVVTAAGAYQTTKGFNIQPNSPYSGDSDRDGYRNSLFWGGVQHKFNDNFSGFFRSYGYSANADYDQGSWGYAGGNDEHQNDTQSWDTGLHFNSGDYSSQLVANYQRIKDYNYSSLNGRYAPGSTLDNTEQRYIQWGNNIAVGHGAVSGGVDWKQEKLQSSGTTSTDVYKRDTTGLYLTGQQQIDSVTLEASGREDHDQQFGWHSTWQTAAGWEFVDGYRATLSYGTGFLAPSLGEQFGAERFGIASNPNLKPEESKQWEAGLEGLSGPVDWRLSAYRYEIQNLISYNNNAYYNVKAATIKGVEWTGNVTTGPIDHHLTLQYVDPRDDETNKVLYRRAKQQVKYEVTGQVYDLGWNVAYQYIGQRYDNDFDNGRDVKMGGFVDGNTPCLAATPSDAHPTVLVFDSGVGGLSVYNEIRQLLPDLHYIYAFDNVAFPYGEKSEEFIVDRVVSIVTAVQQHYPLALAVIACNTASTVSLPALREKFDFPVVGVVPAIKPAARLTTNGVVGLLATRGTVKRPYTHELISRFATECKIEMLGSAELVELAEAKLHGEPVPLDELRKILRPWLRMSEPPDTVVLGCTHFPLLQEELLEVLPEGTRLIDSGAAIARRTVWLLEHEAPDAASADQNIAYCMAFTPETAQLMPVLQRYGFERLEKLAL</sequence>
<dbReference type="NCBIfam" id="NF002034">
    <property type="entry name" value="PRK00865.1-1"/>
    <property type="match status" value="1"/>
</dbReference>
<dbReference type="InterPro" id="IPR033134">
    <property type="entry name" value="Asp/Glu_racemase_AS_2"/>
</dbReference>
<dbReference type="PROSITE" id="PS00923">
    <property type="entry name" value="ASP_GLU_RACEMASE_1"/>
    <property type="match status" value="1"/>
</dbReference>
<dbReference type="AlphaFoldDB" id="A0A0A2VT03"/>
<evidence type="ECO:0000256" key="8">
    <source>
        <dbReference type="ARBA" id="ARBA00022984"/>
    </source>
</evidence>
<dbReference type="GO" id="GO:0071555">
    <property type="term" value="P:cell wall organization"/>
    <property type="evidence" value="ECO:0007669"/>
    <property type="project" value="UniProtKB-KW"/>
</dbReference>
<dbReference type="CDD" id="cd01347">
    <property type="entry name" value="ligand_gated_channel"/>
    <property type="match status" value="1"/>
</dbReference>
<dbReference type="InterPro" id="IPR037066">
    <property type="entry name" value="Plug_dom_sf"/>
</dbReference>
<evidence type="ECO:0000256" key="6">
    <source>
        <dbReference type="ARBA" id="ARBA00022729"/>
    </source>
</evidence>
<dbReference type="Gene3D" id="2.170.130.10">
    <property type="entry name" value="TonB-dependent receptor, plug domain"/>
    <property type="match status" value="1"/>
</dbReference>
<protein>
    <recommendedName>
        <fullName evidence="3">glutamate racemase</fullName>
        <ecNumber evidence="3">5.1.1.3</ecNumber>
    </recommendedName>
</protein>
<keyword evidence="4" id="KW-0813">Transport</keyword>
<evidence type="ECO:0000256" key="4">
    <source>
        <dbReference type="ARBA" id="ARBA00022448"/>
    </source>
</evidence>
<dbReference type="Pfam" id="PF00593">
    <property type="entry name" value="TonB_dep_Rec_b-barrel"/>
    <property type="match status" value="1"/>
</dbReference>
<evidence type="ECO:0000256" key="12">
    <source>
        <dbReference type="ARBA" id="ARBA00023235"/>
    </source>
</evidence>
<dbReference type="PANTHER" id="PTHR30069:SF53">
    <property type="entry name" value="COLICIN I RECEPTOR-RELATED"/>
    <property type="match status" value="1"/>
</dbReference>
<dbReference type="SUPFAM" id="SSF56935">
    <property type="entry name" value="Porins"/>
    <property type="match status" value="1"/>
</dbReference>
<evidence type="ECO:0000259" key="15">
    <source>
        <dbReference type="Pfam" id="PF00593"/>
    </source>
</evidence>
<dbReference type="PROSITE" id="PS52016">
    <property type="entry name" value="TONB_DEPENDENT_REC_3"/>
    <property type="match status" value="1"/>
</dbReference>
<dbReference type="Proteomes" id="UP000030106">
    <property type="component" value="Unassembled WGS sequence"/>
</dbReference>
<name>A0A0A2VT03_BEABA</name>
<dbReference type="Pfam" id="PF07715">
    <property type="entry name" value="Plug"/>
    <property type="match status" value="1"/>
</dbReference>
<dbReference type="HAMAP" id="MF_00258">
    <property type="entry name" value="Glu_racemase"/>
    <property type="match status" value="1"/>
</dbReference>
<comment type="caution">
    <text evidence="17">The sequence shown here is derived from an EMBL/GenBank/DDBJ whole genome shotgun (WGS) entry which is preliminary data.</text>
</comment>
<dbReference type="EC" id="5.1.1.3" evidence="3"/>
<dbReference type="InterPro" id="IPR039426">
    <property type="entry name" value="TonB-dep_rcpt-like"/>
</dbReference>
<evidence type="ECO:0000259" key="16">
    <source>
        <dbReference type="Pfam" id="PF07715"/>
    </source>
</evidence>
<comment type="catalytic activity">
    <reaction evidence="1">
        <text>L-glutamate = D-glutamate</text>
        <dbReference type="Rhea" id="RHEA:12813"/>
        <dbReference type="ChEBI" id="CHEBI:29985"/>
        <dbReference type="ChEBI" id="CHEBI:29986"/>
        <dbReference type="EC" id="5.1.1.3"/>
    </reaction>
</comment>
<dbReference type="GO" id="GO:0006811">
    <property type="term" value="P:monoatomic ion transport"/>
    <property type="evidence" value="ECO:0007669"/>
    <property type="project" value="UniProtKB-KW"/>
</dbReference>
<evidence type="ECO:0000313" key="17">
    <source>
        <dbReference type="EMBL" id="KGQ11041.1"/>
    </source>
</evidence>
<comment type="subcellular location">
    <subcellularLocation>
        <location evidence="2">Cell outer membrane</location>
        <topology evidence="2">Multi-pass membrane protein</topology>
    </subcellularLocation>
</comment>
<keyword evidence="11" id="KW-0472">Membrane</keyword>
<organism evidence="17 18">
    <name type="scientific">Beauveria bassiana D1-5</name>
    <dbReference type="NCBI Taxonomy" id="1245745"/>
    <lineage>
        <taxon>Eukaryota</taxon>
        <taxon>Fungi</taxon>
        <taxon>Dikarya</taxon>
        <taxon>Ascomycota</taxon>
        <taxon>Pezizomycotina</taxon>
        <taxon>Sordariomycetes</taxon>
        <taxon>Hypocreomycetidae</taxon>
        <taxon>Hypocreales</taxon>
        <taxon>Cordycipitaceae</taxon>
        <taxon>Beauveria</taxon>
    </lineage>
</organism>
<dbReference type="PANTHER" id="PTHR30069">
    <property type="entry name" value="TONB-DEPENDENT OUTER MEMBRANE RECEPTOR"/>
    <property type="match status" value="1"/>
</dbReference>
<evidence type="ECO:0000256" key="5">
    <source>
        <dbReference type="ARBA" id="ARBA00022692"/>
    </source>
</evidence>
<keyword evidence="7" id="KW-0133">Cell shape</keyword>
<dbReference type="InterPro" id="IPR000531">
    <property type="entry name" value="Beta-barrel_TonB"/>
</dbReference>
<evidence type="ECO:0000256" key="10">
    <source>
        <dbReference type="ARBA" id="ARBA00023077"/>
    </source>
</evidence>
<dbReference type="InterPro" id="IPR015942">
    <property type="entry name" value="Asp/Glu/hydantoin_racemase"/>
</dbReference>
<feature type="domain" description="TonB-dependent receptor plug" evidence="16">
    <location>
        <begin position="2"/>
        <end position="81"/>
    </location>
</feature>
<dbReference type="NCBIfam" id="TIGR00067">
    <property type="entry name" value="glut_race"/>
    <property type="match status" value="1"/>
</dbReference>
<reference evidence="17 18" key="1">
    <citation type="submission" date="2012-10" db="EMBL/GenBank/DDBJ databases">
        <title>Genome sequencing and analysis of entomopathogenic fungi Beauveria bassiana D1-5.</title>
        <authorList>
            <person name="Li Q."/>
            <person name="Wang L."/>
            <person name="Zhang Z."/>
            <person name="Wang Q."/>
            <person name="Ren J."/>
            <person name="Wang M."/>
            <person name="Xu W."/>
            <person name="Wang J."/>
            <person name="Lu Y."/>
            <person name="Du Q."/>
            <person name="Sun Z."/>
        </authorList>
    </citation>
    <scope>NUCLEOTIDE SEQUENCE [LARGE SCALE GENOMIC DNA]</scope>
    <source>
        <strain evidence="17 18">D1-5</strain>
    </source>
</reference>
<dbReference type="Gene3D" id="3.40.50.1860">
    <property type="match status" value="2"/>
</dbReference>
<keyword evidence="9" id="KW-0406">Ion transport</keyword>
<keyword evidence="5" id="KW-0812">Transmembrane</keyword>
<keyword evidence="6" id="KW-0732">Signal</keyword>
<evidence type="ECO:0000256" key="7">
    <source>
        <dbReference type="ARBA" id="ARBA00022960"/>
    </source>
</evidence>
<keyword evidence="14" id="KW-0961">Cell wall biogenesis/degradation</keyword>
<dbReference type="GO" id="GO:0008360">
    <property type="term" value="P:regulation of cell shape"/>
    <property type="evidence" value="ECO:0007669"/>
    <property type="project" value="UniProtKB-KW"/>
</dbReference>
<evidence type="ECO:0000256" key="1">
    <source>
        <dbReference type="ARBA" id="ARBA00001602"/>
    </source>
</evidence>
<dbReference type="SUPFAM" id="SSF53681">
    <property type="entry name" value="Aspartate/glutamate racemase"/>
    <property type="match status" value="2"/>
</dbReference>
<dbReference type="GO" id="GO:0008881">
    <property type="term" value="F:glutamate racemase activity"/>
    <property type="evidence" value="ECO:0007669"/>
    <property type="project" value="UniProtKB-EC"/>
</dbReference>
<keyword evidence="13" id="KW-0998">Cell outer membrane</keyword>
<feature type="domain" description="TonB-dependent receptor-like beta-barrel" evidence="15">
    <location>
        <begin position="138"/>
        <end position="497"/>
    </location>
</feature>
<evidence type="ECO:0000256" key="11">
    <source>
        <dbReference type="ARBA" id="ARBA00023136"/>
    </source>
</evidence>
<gene>
    <name evidence="17" type="ORF">BBAD15_g3564</name>
</gene>